<protein>
    <recommendedName>
        <fullName evidence="5">Chitin-binding type-1 domain-containing protein</fullName>
    </recommendedName>
</protein>
<dbReference type="InterPro" id="IPR036861">
    <property type="entry name" value="Endochitinase-like_sf"/>
</dbReference>
<keyword evidence="3" id="KW-1015">Disulfide bond</keyword>
<dbReference type="Gene3D" id="2.130.10.80">
    <property type="entry name" value="Galactose oxidase/kelch, beta-propeller"/>
    <property type="match status" value="1"/>
</dbReference>
<dbReference type="SUPFAM" id="SSF57016">
    <property type="entry name" value="Plant lectins/antimicrobial peptides"/>
    <property type="match status" value="1"/>
</dbReference>
<keyword evidence="1 3" id="KW-0147">Chitin-binding</keyword>
<dbReference type="SUPFAM" id="SSF81296">
    <property type="entry name" value="E set domains"/>
    <property type="match status" value="1"/>
</dbReference>
<keyword evidence="2 4" id="KW-0732">Signal</keyword>
<dbReference type="SUPFAM" id="SSF50965">
    <property type="entry name" value="Galactose oxidase, central domain"/>
    <property type="match status" value="1"/>
</dbReference>
<name>A0A218YXY1_9HELO</name>
<gene>
    <name evidence="6" type="ORF">B2J93_5763</name>
</gene>
<feature type="domain" description="Chitin-binding type-1" evidence="5">
    <location>
        <begin position="299"/>
        <end position="344"/>
    </location>
</feature>
<organism evidence="6 7">
    <name type="scientific">Diplocarpon coronariae</name>
    <dbReference type="NCBI Taxonomy" id="2795749"/>
    <lineage>
        <taxon>Eukaryota</taxon>
        <taxon>Fungi</taxon>
        <taxon>Dikarya</taxon>
        <taxon>Ascomycota</taxon>
        <taxon>Pezizomycotina</taxon>
        <taxon>Leotiomycetes</taxon>
        <taxon>Helotiales</taxon>
        <taxon>Drepanopezizaceae</taxon>
        <taxon>Diplocarpon</taxon>
    </lineage>
</organism>
<dbReference type="InterPro" id="IPR009880">
    <property type="entry name" value="Glyoxal_oxidase_N"/>
</dbReference>
<dbReference type="SMART" id="SM00270">
    <property type="entry name" value="ChtBD1"/>
    <property type="match status" value="1"/>
</dbReference>
<dbReference type="CDD" id="cd02851">
    <property type="entry name" value="E_set_GO_C"/>
    <property type="match status" value="1"/>
</dbReference>
<dbReference type="InterPro" id="IPR015202">
    <property type="entry name" value="GO-like_E_set"/>
</dbReference>
<accession>A0A218YXY1</accession>
<dbReference type="Pfam" id="PF09118">
    <property type="entry name" value="GO-like_E_set"/>
    <property type="match status" value="1"/>
</dbReference>
<dbReference type="STRING" id="503106.A0A218YXY1"/>
<dbReference type="Proteomes" id="UP000242519">
    <property type="component" value="Unassembled WGS sequence"/>
</dbReference>
<dbReference type="Pfam" id="PF07250">
    <property type="entry name" value="Glyoxal_oxid_N"/>
    <property type="match status" value="1"/>
</dbReference>
<evidence type="ECO:0000256" key="2">
    <source>
        <dbReference type="ARBA" id="ARBA00022729"/>
    </source>
</evidence>
<sequence length="878" mass="93754">MKATTLLLGVVASVSANIIFNHVPLGCNSTDVRMYHGCLRGQDCTETGQYVQKPLKELGLIKTGVLRSTPLHTRTRSGQERFVPETARTRRMVLVARRMETQSVIQTARLTWADAARNMAGVGTVPITAVLVVFLVAASLQLLRLSQTLPLEAMDNVVLNTEVRPVIQWVHMVVAAHNTGLPKWLCQALIQFVNIPQGIYFQVSTQIFQHIASQVSIDIQPATHQANNFLLNIKANCIRNLPEKFCGTTDGHCLVANGCQNGCKNDDAASATTSGEPVIDPVKTSMAPESTATARVTTDGTCGSSNGNTICAGSDYGNCCSMYGFCGSTSAHCGAGCQSGKCLNAPAVAVPGPSSAPAAPNGGSFRVVGQAGVPAMHAALMPNGRVFFLDKLENYTQLRTANGYYAMSAEYDPVTNQAVPLAYATNAFCSGGTFLADGRVISVGGNAPLTWLDPNIGDGFSAIRYLERSSTDASLNGQSWSEPGNKLASARWYASAQTMPDGTIFVASGSLNGLDPTVLANNNPTYEVLSAAAVTGGANIPMDILKKNQPYYMYPFVHLLNDGTLFVFVSKSSQIFNVGSNTVVKELPDLPGDYRTYPNTGGSVLLPLSSKNNWAPDIIICGGGAYQDITSPTDASCGRIQPLDAGANWELDSMPEGRGMVEGTLLPDGTVVWMNGGSRGAQGFGLMESPALEALLYDPTKPLGQRFSTLASSTIPRLYHSVCLLLLDGTMMVAGSNPVEMPQNQADAKNPYVTEWRVENYVPPYLQGDKANQRPTSLVLGSKTVHADGSQFTFSFIYPHESSNVKVVLYHGGFVTHSLHMGHRMLNLDVVNRSPVGTDLRQVTVNGPPNRNVAPPGPYVMYVLVDGVPSVGHFVQVV</sequence>
<proteinExistence type="predicted"/>
<dbReference type="PANTHER" id="PTHR32208:SF21">
    <property type="entry name" value="LOW QUALITY PROTEIN: ALDEHYDE OXIDASE GLOX-LIKE"/>
    <property type="match status" value="1"/>
</dbReference>
<dbReference type="EMBL" id="MZNU01000335">
    <property type="protein sequence ID" value="OWP00193.1"/>
    <property type="molecule type" value="Genomic_DNA"/>
</dbReference>
<evidence type="ECO:0000256" key="1">
    <source>
        <dbReference type="ARBA" id="ARBA00022669"/>
    </source>
</evidence>
<dbReference type="GO" id="GO:0008061">
    <property type="term" value="F:chitin binding"/>
    <property type="evidence" value="ECO:0007669"/>
    <property type="project" value="UniProtKB-UniRule"/>
</dbReference>
<dbReference type="InterPro" id="IPR001002">
    <property type="entry name" value="Chitin-bd_1"/>
</dbReference>
<dbReference type="InterPro" id="IPR014756">
    <property type="entry name" value="Ig_E-set"/>
</dbReference>
<evidence type="ECO:0000256" key="3">
    <source>
        <dbReference type="PROSITE-ProRule" id="PRU00261"/>
    </source>
</evidence>
<dbReference type="AlphaFoldDB" id="A0A218YXY1"/>
<dbReference type="InterPro" id="IPR011043">
    <property type="entry name" value="Gal_Oxase/kelch_b-propeller"/>
</dbReference>
<reference evidence="6 7" key="1">
    <citation type="submission" date="2017-04" db="EMBL/GenBank/DDBJ databases">
        <title>Draft genome sequence of Marssonina coronaria NL1: causal agent of apple blotch.</title>
        <authorList>
            <person name="Cheng Q."/>
        </authorList>
    </citation>
    <scope>NUCLEOTIDE SEQUENCE [LARGE SCALE GENOMIC DNA]</scope>
    <source>
        <strain evidence="6 7">NL1</strain>
    </source>
</reference>
<comment type="caution">
    <text evidence="3">Lacks conserved residue(s) required for the propagation of feature annotation.</text>
</comment>
<dbReference type="InterPro" id="IPR037293">
    <property type="entry name" value="Gal_Oxidase_central_sf"/>
</dbReference>
<evidence type="ECO:0000259" key="5">
    <source>
        <dbReference type="PROSITE" id="PS50941"/>
    </source>
</evidence>
<dbReference type="PANTHER" id="PTHR32208">
    <property type="entry name" value="SECRETED PROTEIN-RELATED"/>
    <property type="match status" value="1"/>
</dbReference>
<dbReference type="Gene3D" id="3.30.60.10">
    <property type="entry name" value="Endochitinase-like"/>
    <property type="match status" value="1"/>
</dbReference>
<dbReference type="InParanoid" id="A0A218YXY1"/>
<dbReference type="OrthoDB" id="2019572at2759"/>
<dbReference type="Gene3D" id="2.60.40.10">
    <property type="entry name" value="Immunoglobulins"/>
    <property type="match status" value="1"/>
</dbReference>
<evidence type="ECO:0000313" key="7">
    <source>
        <dbReference type="Proteomes" id="UP000242519"/>
    </source>
</evidence>
<dbReference type="InterPro" id="IPR013783">
    <property type="entry name" value="Ig-like_fold"/>
</dbReference>
<feature type="chain" id="PRO_5012645943" description="Chitin-binding type-1 domain-containing protein" evidence="4">
    <location>
        <begin position="17"/>
        <end position="878"/>
    </location>
</feature>
<dbReference type="CDD" id="cd11618">
    <property type="entry name" value="ChtBD1_1"/>
    <property type="match status" value="1"/>
</dbReference>
<feature type="disulfide bond" evidence="3">
    <location>
        <begin position="319"/>
        <end position="333"/>
    </location>
</feature>
<evidence type="ECO:0000256" key="4">
    <source>
        <dbReference type="SAM" id="SignalP"/>
    </source>
</evidence>
<comment type="caution">
    <text evidence="6">The sequence shown here is derived from an EMBL/GenBank/DDBJ whole genome shotgun (WGS) entry which is preliminary data.</text>
</comment>
<evidence type="ECO:0000313" key="6">
    <source>
        <dbReference type="EMBL" id="OWP00193.1"/>
    </source>
</evidence>
<keyword evidence="7" id="KW-1185">Reference proteome</keyword>
<feature type="signal peptide" evidence="4">
    <location>
        <begin position="1"/>
        <end position="16"/>
    </location>
</feature>
<dbReference type="PROSITE" id="PS50941">
    <property type="entry name" value="CHIT_BIND_I_2"/>
    <property type="match status" value="1"/>
</dbReference>
<dbReference type="Pfam" id="PF00187">
    <property type="entry name" value="Chitin_bind_1"/>
    <property type="match status" value="1"/>
</dbReference>